<evidence type="ECO:0000313" key="3">
    <source>
        <dbReference type="Proteomes" id="UP000735302"/>
    </source>
</evidence>
<proteinExistence type="predicted"/>
<reference evidence="2 3" key="1">
    <citation type="journal article" date="2021" name="Elife">
        <title>Chloroplast acquisition without the gene transfer in kleptoplastic sea slugs, Plakobranchus ocellatus.</title>
        <authorList>
            <person name="Maeda T."/>
            <person name="Takahashi S."/>
            <person name="Yoshida T."/>
            <person name="Shimamura S."/>
            <person name="Takaki Y."/>
            <person name="Nagai Y."/>
            <person name="Toyoda A."/>
            <person name="Suzuki Y."/>
            <person name="Arimoto A."/>
            <person name="Ishii H."/>
            <person name="Satoh N."/>
            <person name="Nishiyama T."/>
            <person name="Hasebe M."/>
            <person name="Maruyama T."/>
            <person name="Minagawa J."/>
            <person name="Obokata J."/>
            <person name="Shigenobu S."/>
        </authorList>
    </citation>
    <scope>NUCLEOTIDE SEQUENCE [LARGE SCALE GENOMIC DNA]</scope>
</reference>
<gene>
    <name evidence="2" type="ORF">PoB_005234400</name>
</gene>
<comment type="caution">
    <text evidence="2">The sequence shown here is derived from an EMBL/GenBank/DDBJ whole genome shotgun (WGS) entry which is preliminary data.</text>
</comment>
<accession>A0AAV4C3X9</accession>
<evidence type="ECO:0000313" key="2">
    <source>
        <dbReference type="EMBL" id="GFO25839.1"/>
    </source>
</evidence>
<name>A0AAV4C3X9_9GAST</name>
<dbReference type="AlphaFoldDB" id="A0AAV4C3X9"/>
<dbReference type="Proteomes" id="UP000735302">
    <property type="component" value="Unassembled WGS sequence"/>
</dbReference>
<keyword evidence="3" id="KW-1185">Reference proteome</keyword>
<dbReference type="EMBL" id="BLXT01005777">
    <property type="protein sequence ID" value="GFO25839.1"/>
    <property type="molecule type" value="Genomic_DNA"/>
</dbReference>
<feature type="region of interest" description="Disordered" evidence="1">
    <location>
        <begin position="1"/>
        <end position="41"/>
    </location>
</feature>
<feature type="compositionally biased region" description="Polar residues" evidence="1">
    <location>
        <begin position="24"/>
        <end position="41"/>
    </location>
</feature>
<sequence length="223" mass="24896">MASGGVRIHPAHDMGGRAFGTGGPSMSRQSGSEMFQDSSTASKSTKVLSLEEAYWTDRRRKVGLVRATRNVESTREDAYNLMKKKQIEFVRARFHRFECQQFVPIQGQVGNGKKCKAKMLKCHCGETLAMHDAMRNKAPTEPYFNSLVLPRELAKRLKDPNEVITEELPKLNITWDAEDCLVKSATNSFGKIDFNVEQVGGKKPAKASVFGCVITIVIDYVMC</sequence>
<organism evidence="2 3">
    <name type="scientific">Plakobranchus ocellatus</name>
    <dbReference type="NCBI Taxonomy" id="259542"/>
    <lineage>
        <taxon>Eukaryota</taxon>
        <taxon>Metazoa</taxon>
        <taxon>Spiralia</taxon>
        <taxon>Lophotrochozoa</taxon>
        <taxon>Mollusca</taxon>
        <taxon>Gastropoda</taxon>
        <taxon>Heterobranchia</taxon>
        <taxon>Euthyneura</taxon>
        <taxon>Panpulmonata</taxon>
        <taxon>Sacoglossa</taxon>
        <taxon>Placobranchoidea</taxon>
        <taxon>Plakobranchidae</taxon>
        <taxon>Plakobranchus</taxon>
    </lineage>
</organism>
<evidence type="ECO:0000256" key="1">
    <source>
        <dbReference type="SAM" id="MobiDB-lite"/>
    </source>
</evidence>
<protein>
    <submittedName>
        <fullName evidence="2">Calpain-5</fullName>
    </submittedName>
</protein>